<gene>
    <name evidence="2" type="ORF">GCM10009639_40890</name>
</gene>
<comment type="caution">
    <text evidence="2">The sequence shown here is derived from an EMBL/GenBank/DDBJ whole genome shotgun (WGS) entry which is preliminary data.</text>
</comment>
<dbReference type="Proteomes" id="UP001499863">
    <property type="component" value="Unassembled WGS sequence"/>
</dbReference>
<dbReference type="InterPro" id="IPR006311">
    <property type="entry name" value="TAT_signal"/>
</dbReference>
<evidence type="ECO:0000256" key="1">
    <source>
        <dbReference type="SAM" id="SignalP"/>
    </source>
</evidence>
<protein>
    <recommendedName>
        <fullName evidence="4">Secreted protein</fullName>
    </recommendedName>
</protein>
<reference evidence="2 3" key="1">
    <citation type="journal article" date="2019" name="Int. J. Syst. Evol. Microbiol.">
        <title>The Global Catalogue of Microorganisms (GCM) 10K type strain sequencing project: providing services to taxonomists for standard genome sequencing and annotation.</title>
        <authorList>
            <consortium name="The Broad Institute Genomics Platform"/>
            <consortium name="The Broad Institute Genome Sequencing Center for Infectious Disease"/>
            <person name="Wu L."/>
            <person name="Ma J."/>
        </authorList>
    </citation>
    <scope>NUCLEOTIDE SEQUENCE [LARGE SCALE GENOMIC DNA]</scope>
    <source>
        <strain evidence="2 3">JCM 12393</strain>
    </source>
</reference>
<keyword evidence="3" id="KW-1185">Reference proteome</keyword>
<feature type="signal peptide" evidence="1">
    <location>
        <begin position="1"/>
        <end position="32"/>
    </location>
</feature>
<dbReference type="PROSITE" id="PS51318">
    <property type="entry name" value="TAT"/>
    <property type="match status" value="1"/>
</dbReference>
<proteinExistence type="predicted"/>
<evidence type="ECO:0000313" key="2">
    <source>
        <dbReference type="EMBL" id="GAA1400194.1"/>
    </source>
</evidence>
<accession>A0ABN1Y7S5</accession>
<sequence>MASRNRRAALTSGIAALFAVTGLGLGAAPAQADPPSNPVCNPDRDYLWEDIVSARVEPTVTYFVTVAVAPGTTGQYTRTLTETETVTTSVNGNTEVTAEFKALFAKVSVKVGFSVTDTKSTTWSATASDTWNFNDPGYYGMYRGTRKVTGEWVRYICARSGPGIGYWVKSTPGGPGTFTTFETTEYGTVSCASPEPAGTVRAAARLRLLTC</sequence>
<dbReference type="EMBL" id="BAAAKJ010000224">
    <property type="protein sequence ID" value="GAA1400194.1"/>
    <property type="molecule type" value="Genomic_DNA"/>
</dbReference>
<name>A0ABN1Y7S5_9ACTN</name>
<evidence type="ECO:0000313" key="3">
    <source>
        <dbReference type="Proteomes" id="UP001499863"/>
    </source>
</evidence>
<feature type="chain" id="PRO_5046255833" description="Secreted protein" evidence="1">
    <location>
        <begin position="33"/>
        <end position="211"/>
    </location>
</feature>
<dbReference type="RefSeq" id="WP_344337941.1">
    <property type="nucleotide sequence ID" value="NZ_BAAAKJ010000224.1"/>
</dbReference>
<organism evidence="2 3">
    <name type="scientific">Kitasatospora putterlickiae</name>
    <dbReference type="NCBI Taxonomy" id="221725"/>
    <lineage>
        <taxon>Bacteria</taxon>
        <taxon>Bacillati</taxon>
        <taxon>Actinomycetota</taxon>
        <taxon>Actinomycetes</taxon>
        <taxon>Kitasatosporales</taxon>
        <taxon>Streptomycetaceae</taxon>
        <taxon>Kitasatospora</taxon>
    </lineage>
</organism>
<keyword evidence="1" id="KW-0732">Signal</keyword>
<evidence type="ECO:0008006" key="4">
    <source>
        <dbReference type="Google" id="ProtNLM"/>
    </source>
</evidence>